<dbReference type="InterPro" id="IPR015510">
    <property type="entry name" value="PGRP"/>
</dbReference>
<dbReference type="GO" id="GO:0009253">
    <property type="term" value="P:peptidoglycan catabolic process"/>
    <property type="evidence" value="ECO:0007669"/>
    <property type="project" value="InterPro"/>
</dbReference>
<protein>
    <recommendedName>
        <fullName evidence="3">Peptidoglycan recognition protein family domain-containing protein</fullName>
    </recommendedName>
</protein>
<evidence type="ECO:0000313" key="5">
    <source>
        <dbReference type="Proteomes" id="UP000578112"/>
    </source>
</evidence>
<dbReference type="InterPro" id="IPR006619">
    <property type="entry name" value="PGRP_domain_met/bac"/>
</dbReference>
<dbReference type="PANTHER" id="PTHR11022:SF41">
    <property type="entry name" value="PEPTIDOGLYCAN-RECOGNITION PROTEIN LC-RELATED"/>
    <property type="match status" value="1"/>
</dbReference>
<dbReference type="AlphaFoldDB" id="A0A7W7HX61"/>
<name>A0A7W7HX61_9ACTN</name>
<dbReference type="InterPro" id="IPR036505">
    <property type="entry name" value="Amidase/PGRP_sf"/>
</dbReference>
<dbReference type="EMBL" id="JACHNH010000001">
    <property type="protein sequence ID" value="MBB4762437.1"/>
    <property type="molecule type" value="Genomic_DNA"/>
</dbReference>
<comment type="similarity">
    <text evidence="1">Belongs to the N-acetylmuramoyl-L-alanine amidase 2 family.</text>
</comment>
<feature type="region of interest" description="Disordered" evidence="2">
    <location>
        <begin position="125"/>
        <end position="153"/>
    </location>
</feature>
<dbReference type="PANTHER" id="PTHR11022">
    <property type="entry name" value="PEPTIDOGLYCAN RECOGNITION PROTEIN"/>
    <property type="match status" value="1"/>
</dbReference>
<dbReference type="CDD" id="cd06583">
    <property type="entry name" value="PGRP"/>
    <property type="match status" value="1"/>
</dbReference>
<organism evidence="4 5">
    <name type="scientific">Actinoplanes digitatis</name>
    <dbReference type="NCBI Taxonomy" id="1868"/>
    <lineage>
        <taxon>Bacteria</taxon>
        <taxon>Bacillati</taxon>
        <taxon>Actinomycetota</taxon>
        <taxon>Actinomycetes</taxon>
        <taxon>Micromonosporales</taxon>
        <taxon>Micromonosporaceae</taxon>
        <taxon>Actinoplanes</taxon>
    </lineage>
</organism>
<evidence type="ECO:0000256" key="2">
    <source>
        <dbReference type="SAM" id="MobiDB-lite"/>
    </source>
</evidence>
<dbReference type="Proteomes" id="UP000578112">
    <property type="component" value="Unassembled WGS sequence"/>
</dbReference>
<proteinExistence type="inferred from homology"/>
<comment type="caution">
    <text evidence="4">The sequence shown here is derived from an EMBL/GenBank/DDBJ whole genome shotgun (WGS) entry which is preliminary data.</text>
</comment>
<feature type="domain" description="Peptidoglycan recognition protein family" evidence="3">
    <location>
        <begin position="257"/>
        <end position="426"/>
    </location>
</feature>
<dbReference type="RefSeq" id="WP_203709181.1">
    <property type="nucleotide sequence ID" value="NZ_BOMK01000012.1"/>
</dbReference>
<evidence type="ECO:0000313" key="4">
    <source>
        <dbReference type="EMBL" id="MBB4762437.1"/>
    </source>
</evidence>
<dbReference type="GO" id="GO:0008745">
    <property type="term" value="F:N-acetylmuramoyl-L-alanine amidase activity"/>
    <property type="evidence" value="ECO:0007669"/>
    <property type="project" value="InterPro"/>
</dbReference>
<evidence type="ECO:0000256" key="1">
    <source>
        <dbReference type="ARBA" id="ARBA00007553"/>
    </source>
</evidence>
<dbReference type="GO" id="GO:0008270">
    <property type="term" value="F:zinc ion binding"/>
    <property type="evidence" value="ECO:0007669"/>
    <property type="project" value="InterPro"/>
</dbReference>
<feature type="region of interest" description="Disordered" evidence="2">
    <location>
        <begin position="183"/>
        <end position="244"/>
    </location>
</feature>
<gene>
    <name evidence="4" type="ORF">BJ971_002993</name>
</gene>
<keyword evidence="5" id="KW-1185">Reference proteome</keyword>
<dbReference type="InterPro" id="IPR002502">
    <property type="entry name" value="Amidase_domain"/>
</dbReference>
<dbReference type="Gene3D" id="3.40.80.10">
    <property type="entry name" value="Peptidoglycan recognition protein-like"/>
    <property type="match status" value="1"/>
</dbReference>
<dbReference type="Gene3D" id="2.60.120.260">
    <property type="entry name" value="Galactose-binding domain-like"/>
    <property type="match status" value="1"/>
</dbReference>
<dbReference type="GO" id="GO:0005975">
    <property type="term" value="P:carbohydrate metabolic process"/>
    <property type="evidence" value="ECO:0007669"/>
    <property type="project" value="UniProtKB-ARBA"/>
</dbReference>
<dbReference type="Gene3D" id="2.60.40.10">
    <property type="entry name" value="Immunoglobulins"/>
    <property type="match status" value="1"/>
</dbReference>
<sequence length="749" mass="75740">MNQRQLVGVVAGSAVLVAGATVVALNLPGGSAPEASRAAPVAAAEPAAVEPVVDDGDGKPVKASLHTLDVAPPAPGARRVEVRKRGTEKFSLLGLTWSDPALTVGGTVEVRTRAVGTGRWSGWQTLETAGTRGPDSGDEAKGDLRGGSEPLWVGPSDGVAARVVSAEGAKPLPAGLRLDLVDPGRKAGSSAGQGGGLALEPSDPATVAPSESAAPAASTAAPAGTTEAPAAPAPATTTAPAPAKGKGIAAVARVPLPSYTSRAGWNAGPAKAEPAVADAVNVMFVHHTADGGNAYNCADSPAHVRAIQTYHMGSQGWDDIGYNFLVDKCGNLFEGRGGGVDRAVVGAHTYGFNTGTAAIAVLGTYTAEGAAEPARKIISQVAAARLTAYGFDPGTTAELTERATDGKFPHLSVQTFQRVSGHRDGVATACPGDGLYAQLPAIRIEASARVLGFKAGAPTGGVSSGGKYYVKGKATLSWSAATPSASIDRFELLVDGAARATLPGTARSGAVDVPSGTHRLQVRATHVSGNADTTAAATVISDVTLPAISAPWLGLRTGTVSTTSVPVAVNFKASDNVKVAWIGGTSPSKATLSATATTWKTSAKPGAAVTFGVSAKDLVGNVRNTSVTRTTALLAETSAKRSGTWTKKSAKSHLNGKALYASKKNAKLTFTFTGRSAALIVGRFKNSGKATVYLDGKKVSTIDTKAGKTTYRQAVWAKSPAYGKHTVTIVVLATSGRPGVTVDGLAYVK</sequence>
<accession>A0A7W7HX61</accession>
<dbReference type="Pfam" id="PF01510">
    <property type="entry name" value="Amidase_2"/>
    <property type="match status" value="1"/>
</dbReference>
<dbReference type="SUPFAM" id="SSF55846">
    <property type="entry name" value="N-acetylmuramoyl-L-alanine amidase-like"/>
    <property type="match status" value="1"/>
</dbReference>
<reference evidence="4 5" key="1">
    <citation type="submission" date="2020-08" db="EMBL/GenBank/DDBJ databases">
        <title>Sequencing the genomes of 1000 actinobacteria strains.</title>
        <authorList>
            <person name="Klenk H.-P."/>
        </authorList>
    </citation>
    <scope>NUCLEOTIDE SEQUENCE [LARGE SCALE GENOMIC DNA]</scope>
    <source>
        <strain evidence="4 5">DSM 43149</strain>
    </source>
</reference>
<feature type="compositionally biased region" description="Low complexity" evidence="2">
    <location>
        <begin position="204"/>
        <end position="244"/>
    </location>
</feature>
<dbReference type="SMART" id="SM00701">
    <property type="entry name" value="PGRP"/>
    <property type="match status" value="1"/>
</dbReference>
<evidence type="ECO:0000259" key="3">
    <source>
        <dbReference type="SMART" id="SM00701"/>
    </source>
</evidence>
<dbReference type="InterPro" id="IPR013783">
    <property type="entry name" value="Ig-like_fold"/>
</dbReference>